<evidence type="ECO:0000256" key="3">
    <source>
        <dbReference type="ARBA" id="ARBA00022670"/>
    </source>
</evidence>
<dbReference type="PROSITE" id="PS00135">
    <property type="entry name" value="TRYPSIN_SER"/>
    <property type="match status" value="1"/>
</dbReference>
<evidence type="ECO:0000313" key="9">
    <source>
        <dbReference type="Proteomes" id="UP000838878"/>
    </source>
</evidence>
<dbReference type="InterPro" id="IPR009003">
    <property type="entry name" value="Peptidase_S1_PA"/>
</dbReference>
<dbReference type="FunFam" id="2.40.10.10:FF:000036">
    <property type="entry name" value="Trypsin beta"/>
    <property type="match status" value="1"/>
</dbReference>
<dbReference type="InterPro" id="IPR001314">
    <property type="entry name" value="Peptidase_S1A"/>
</dbReference>
<feature type="domain" description="Peptidase S1" evidence="7">
    <location>
        <begin position="1"/>
        <end position="177"/>
    </location>
</feature>
<dbReference type="GO" id="GO:0005576">
    <property type="term" value="C:extracellular region"/>
    <property type="evidence" value="ECO:0007669"/>
    <property type="project" value="UniProtKB-SubCell"/>
</dbReference>
<name>A0A8J9UC54_9NEOP</name>
<dbReference type="InterPro" id="IPR033116">
    <property type="entry name" value="TRYPSIN_SER"/>
</dbReference>
<keyword evidence="9" id="KW-1185">Reference proteome</keyword>
<dbReference type="Gene3D" id="2.40.10.10">
    <property type="entry name" value="Trypsin-like serine proteases"/>
    <property type="match status" value="1"/>
</dbReference>
<dbReference type="InterPro" id="IPR050430">
    <property type="entry name" value="Peptidase_S1"/>
</dbReference>
<proteinExistence type="inferred from homology"/>
<dbReference type="PRINTS" id="PR00722">
    <property type="entry name" value="CHYMOTRYPSIN"/>
</dbReference>
<dbReference type="Pfam" id="PF00089">
    <property type="entry name" value="Trypsin"/>
    <property type="match status" value="1"/>
</dbReference>
<evidence type="ECO:0000259" key="7">
    <source>
        <dbReference type="PROSITE" id="PS50240"/>
    </source>
</evidence>
<comment type="subcellular location">
    <subcellularLocation>
        <location evidence="1">Secreted</location>
        <location evidence="1">Extracellular space</location>
    </subcellularLocation>
</comment>
<keyword evidence="6" id="KW-1015">Disulfide bond</keyword>
<dbReference type="InterPro" id="IPR001254">
    <property type="entry name" value="Trypsin_dom"/>
</dbReference>
<dbReference type="PANTHER" id="PTHR24276">
    <property type="entry name" value="POLYSERASE-RELATED"/>
    <property type="match status" value="1"/>
</dbReference>
<dbReference type="OrthoDB" id="10051896at2759"/>
<evidence type="ECO:0000256" key="6">
    <source>
        <dbReference type="ARBA" id="ARBA00023157"/>
    </source>
</evidence>
<feature type="non-terminal residue" evidence="8">
    <location>
        <position position="184"/>
    </location>
</feature>
<evidence type="ECO:0000256" key="2">
    <source>
        <dbReference type="ARBA" id="ARBA00007664"/>
    </source>
</evidence>
<reference evidence="8" key="1">
    <citation type="submission" date="2021-12" db="EMBL/GenBank/DDBJ databases">
        <authorList>
            <person name="Martin H S."/>
        </authorList>
    </citation>
    <scope>NUCLEOTIDE SEQUENCE</scope>
</reference>
<comment type="similarity">
    <text evidence="2">Belongs to the peptidase S1 family.</text>
</comment>
<sequence>MLKQYILVGSDEVNKGQLYDIKETIVHPLYNKITKHNNDVLVIMLSKPLQFSDRVQPIQMAPRNLALNSGDMLMTMGFGRTEELDISPILLSVKVPYVTNKDCYEIFTNGYRSLITENMMCAGVEGKDSCKGDSGGPLVHNNLLVGIVSFGYDLCGTHPGVYTRVSAVRDFIDTTMDKLNNMYE</sequence>
<dbReference type="AlphaFoldDB" id="A0A8J9UC54"/>
<protein>
    <recommendedName>
        <fullName evidence="7">Peptidase S1 domain-containing protein</fullName>
    </recommendedName>
</protein>
<dbReference type="SMART" id="SM00020">
    <property type="entry name" value="Tryp_SPc"/>
    <property type="match status" value="1"/>
</dbReference>
<dbReference type="GO" id="GO:0006508">
    <property type="term" value="P:proteolysis"/>
    <property type="evidence" value="ECO:0007669"/>
    <property type="project" value="UniProtKB-KW"/>
</dbReference>
<dbReference type="PANTHER" id="PTHR24276:SF91">
    <property type="entry name" value="AT26814P-RELATED"/>
    <property type="match status" value="1"/>
</dbReference>
<evidence type="ECO:0000256" key="5">
    <source>
        <dbReference type="ARBA" id="ARBA00022825"/>
    </source>
</evidence>
<dbReference type="EMBL" id="OV170232">
    <property type="protein sequence ID" value="CAH0717681.1"/>
    <property type="molecule type" value="Genomic_DNA"/>
</dbReference>
<dbReference type="InterPro" id="IPR043504">
    <property type="entry name" value="Peptidase_S1_PA_chymotrypsin"/>
</dbReference>
<keyword evidence="5" id="KW-0720">Serine protease</keyword>
<evidence type="ECO:0000256" key="1">
    <source>
        <dbReference type="ARBA" id="ARBA00004239"/>
    </source>
</evidence>
<dbReference type="GO" id="GO:0004252">
    <property type="term" value="F:serine-type endopeptidase activity"/>
    <property type="evidence" value="ECO:0007669"/>
    <property type="project" value="InterPro"/>
</dbReference>
<keyword evidence="4" id="KW-0378">Hydrolase</keyword>
<dbReference type="Proteomes" id="UP000838878">
    <property type="component" value="Chromosome 12"/>
</dbReference>
<dbReference type="PROSITE" id="PS50240">
    <property type="entry name" value="TRYPSIN_DOM"/>
    <property type="match status" value="1"/>
</dbReference>
<dbReference type="CDD" id="cd00190">
    <property type="entry name" value="Tryp_SPc"/>
    <property type="match status" value="1"/>
</dbReference>
<keyword evidence="3" id="KW-0645">Protease</keyword>
<organism evidence="8 9">
    <name type="scientific">Brenthis ino</name>
    <name type="common">lesser marbled fritillary</name>
    <dbReference type="NCBI Taxonomy" id="405034"/>
    <lineage>
        <taxon>Eukaryota</taxon>
        <taxon>Metazoa</taxon>
        <taxon>Ecdysozoa</taxon>
        <taxon>Arthropoda</taxon>
        <taxon>Hexapoda</taxon>
        <taxon>Insecta</taxon>
        <taxon>Pterygota</taxon>
        <taxon>Neoptera</taxon>
        <taxon>Endopterygota</taxon>
        <taxon>Lepidoptera</taxon>
        <taxon>Glossata</taxon>
        <taxon>Ditrysia</taxon>
        <taxon>Papilionoidea</taxon>
        <taxon>Nymphalidae</taxon>
        <taxon>Heliconiinae</taxon>
        <taxon>Argynnini</taxon>
        <taxon>Brenthis</taxon>
    </lineage>
</organism>
<accession>A0A8J9UC54</accession>
<evidence type="ECO:0000313" key="8">
    <source>
        <dbReference type="EMBL" id="CAH0717681.1"/>
    </source>
</evidence>
<dbReference type="SUPFAM" id="SSF50494">
    <property type="entry name" value="Trypsin-like serine proteases"/>
    <property type="match status" value="1"/>
</dbReference>
<gene>
    <name evidence="8" type="ORF">BINO364_LOCUS4261</name>
</gene>
<evidence type="ECO:0000256" key="4">
    <source>
        <dbReference type="ARBA" id="ARBA00022801"/>
    </source>
</evidence>